<gene>
    <name evidence="2" type="ORF">GQS65_14475</name>
</gene>
<name>A0A6B0GU61_9EURY</name>
<accession>A0A6B0GU61</accession>
<dbReference type="Proteomes" id="UP000451471">
    <property type="component" value="Unassembled WGS sequence"/>
</dbReference>
<dbReference type="AlphaFoldDB" id="A0A6B0GU61"/>
<keyword evidence="1" id="KW-0812">Transmembrane</keyword>
<evidence type="ECO:0000313" key="3">
    <source>
        <dbReference type="Proteomes" id="UP000451471"/>
    </source>
</evidence>
<reference evidence="2 3" key="1">
    <citation type="submission" date="2019-12" db="EMBL/GenBank/DDBJ databases">
        <title>Halocatena pleomorpha gen. nov. sp. nov., an extremely halophilic archaeon of family Halobacteriaceae isolated from saltpan soil.</title>
        <authorList>
            <person name="Pal Y."/>
            <person name="Verma A."/>
            <person name="Krishnamurthi S."/>
            <person name="Kumar P."/>
        </authorList>
    </citation>
    <scope>NUCLEOTIDE SEQUENCE [LARGE SCALE GENOMIC DNA]</scope>
    <source>
        <strain evidence="2 3">JCM 16495</strain>
    </source>
</reference>
<evidence type="ECO:0000313" key="2">
    <source>
        <dbReference type="EMBL" id="MWG35675.1"/>
    </source>
</evidence>
<feature type="transmembrane region" description="Helical" evidence="1">
    <location>
        <begin position="85"/>
        <end position="106"/>
    </location>
</feature>
<organism evidence="2 3">
    <name type="scientific">Halomarina oriensis</name>
    <dbReference type="NCBI Taxonomy" id="671145"/>
    <lineage>
        <taxon>Archaea</taxon>
        <taxon>Methanobacteriati</taxon>
        <taxon>Methanobacteriota</taxon>
        <taxon>Stenosarchaea group</taxon>
        <taxon>Halobacteria</taxon>
        <taxon>Halobacteriales</taxon>
        <taxon>Natronomonadaceae</taxon>
        <taxon>Halomarina</taxon>
    </lineage>
</organism>
<dbReference type="RefSeq" id="WP_158205349.1">
    <property type="nucleotide sequence ID" value="NZ_WSZK01000025.1"/>
</dbReference>
<proteinExistence type="predicted"/>
<protein>
    <submittedName>
        <fullName evidence="2">Uncharacterized protein</fullName>
    </submittedName>
</protein>
<evidence type="ECO:0000256" key="1">
    <source>
        <dbReference type="SAM" id="Phobius"/>
    </source>
</evidence>
<keyword evidence="1" id="KW-1133">Transmembrane helix</keyword>
<keyword evidence="1" id="KW-0472">Membrane</keyword>
<sequence length="118" mass="13840">MRAASPVVSPAELDRLRELPVGRRVTVTREGDGIPPEFVPAKWSLPWTARRVYREPYPTDPVVMAVFEEVVVLRRERFHPHAHPLYHLLYDRFVLLGVLVVAWLVARRRRKRGNDPRR</sequence>
<dbReference type="EMBL" id="WSZK01000025">
    <property type="protein sequence ID" value="MWG35675.1"/>
    <property type="molecule type" value="Genomic_DNA"/>
</dbReference>
<comment type="caution">
    <text evidence="2">The sequence shown here is derived from an EMBL/GenBank/DDBJ whole genome shotgun (WGS) entry which is preliminary data.</text>
</comment>
<keyword evidence="3" id="KW-1185">Reference proteome</keyword>